<name>A0A919XGM1_9BACL</name>
<feature type="domain" description="PRISE-like Rossmann-fold" evidence="1">
    <location>
        <begin position="65"/>
        <end position="357"/>
    </location>
</feature>
<evidence type="ECO:0000313" key="3">
    <source>
        <dbReference type="Proteomes" id="UP000679779"/>
    </source>
</evidence>
<dbReference type="Pfam" id="PF22917">
    <property type="entry name" value="PRISE"/>
    <property type="match status" value="1"/>
</dbReference>
<dbReference type="PANTHER" id="PTHR32487:SF0">
    <property type="entry name" value="3-OXO-DELTA(4,5)-STEROID 5-BETA-REDUCTASE"/>
    <property type="match status" value="1"/>
</dbReference>
<sequence>MNHPSVHQERKVALVVGANGVIGRNLIDYLKTLPDWDIIGVSRRGGENTDRVRYVAADLLDPEDTRKKLGGLSEVTHLFYAAFQDRPTWAELVAPNLAMLTNSVEAVEAAAPGLRHISLMQGYKVYGAHLGPFKTPARETDAGHMPPEFNVDQQNYLEKRQQGKSWTWSALRPSVVAGFALGNPMNLAMVIAVYASISKELGIPLRFPGKPGAYHALMEMTDAGLLAKATVWAATDPRCANQAFNINNGDLFRWNEMWPKIAGYFGLETAPPLQMSLEVVMADKEPLWNEMVKKYGLAPHAYQEVSSWRFGDFVFSWDYDFFADGSKARRFGFHEFVDTEEMFMGIFDELRRLKVIP</sequence>
<reference evidence="2" key="1">
    <citation type="submission" date="2021-03" db="EMBL/GenBank/DDBJ databases">
        <title>Antimicrobial resistance genes in bacteria isolated from Japanese honey, and their potential for conferring macrolide and lincosamide resistance in the American foulbrood pathogen Paenibacillus larvae.</title>
        <authorList>
            <person name="Okamoto M."/>
            <person name="Kumagai M."/>
            <person name="Kanamori H."/>
            <person name="Takamatsu D."/>
        </authorList>
    </citation>
    <scope>NUCLEOTIDE SEQUENCE</scope>
    <source>
        <strain evidence="2">J2TS6</strain>
    </source>
</reference>
<evidence type="ECO:0000313" key="2">
    <source>
        <dbReference type="EMBL" id="GIO32254.1"/>
    </source>
</evidence>
<dbReference type="InterPro" id="IPR055222">
    <property type="entry name" value="PRISE-like_Rossmann-fold"/>
</dbReference>
<dbReference type="SUPFAM" id="SSF51735">
    <property type="entry name" value="NAD(P)-binding Rossmann-fold domains"/>
    <property type="match status" value="1"/>
</dbReference>
<dbReference type="CDD" id="cd08948">
    <property type="entry name" value="5beta-POR_like_SDR_a"/>
    <property type="match status" value="1"/>
</dbReference>
<dbReference type="AlphaFoldDB" id="A0A919XGM1"/>
<evidence type="ECO:0000259" key="1">
    <source>
        <dbReference type="Pfam" id="PF22917"/>
    </source>
</evidence>
<keyword evidence="3" id="KW-1185">Reference proteome</keyword>
<proteinExistence type="predicted"/>
<dbReference type="InterPro" id="IPR036291">
    <property type="entry name" value="NAD(P)-bd_dom_sf"/>
</dbReference>
<comment type="caution">
    <text evidence="2">The sequence shown here is derived from an EMBL/GenBank/DDBJ whole genome shotgun (WGS) entry which is preliminary data.</text>
</comment>
<protein>
    <submittedName>
        <fullName evidence="2">NAD-dependent dehydratase</fullName>
    </submittedName>
</protein>
<dbReference type="PANTHER" id="PTHR32487">
    <property type="entry name" value="3-OXO-DELTA(4,5)-STEROID 5-BETA-REDUCTASE"/>
    <property type="match status" value="1"/>
</dbReference>
<dbReference type="Gene3D" id="3.40.50.720">
    <property type="entry name" value="NAD(P)-binding Rossmann-like Domain"/>
    <property type="match status" value="1"/>
</dbReference>
<dbReference type="RefSeq" id="WP_212957970.1">
    <property type="nucleotide sequence ID" value="NZ_BORQ01000004.1"/>
</dbReference>
<dbReference type="EMBL" id="BORQ01000004">
    <property type="protein sequence ID" value="GIO32254.1"/>
    <property type="molecule type" value="Genomic_DNA"/>
</dbReference>
<gene>
    <name evidence="2" type="ORF">J2TS6_33950</name>
</gene>
<accession>A0A919XGM1</accession>
<dbReference type="Proteomes" id="UP000679779">
    <property type="component" value="Unassembled WGS sequence"/>
</dbReference>
<organism evidence="2 3">
    <name type="scientific">Paenibacillus albilobatus</name>
    <dbReference type="NCBI Taxonomy" id="2716884"/>
    <lineage>
        <taxon>Bacteria</taxon>
        <taxon>Bacillati</taxon>
        <taxon>Bacillota</taxon>
        <taxon>Bacilli</taxon>
        <taxon>Bacillales</taxon>
        <taxon>Paenibacillaceae</taxon>
        <taxon>Paenibacillus</taxon>
    </lineage>
</organism>